<dbReference type="Proteomes" id="UP001346869">
    <property type="component" value="Unassembled WGS sequence"/>
</dbReference>
<comment type="catalytic activity">
    <reaction evidence="21">
        <text>N-tetracosanoyl-taurine + H2O = tetracosanoate + taurine</text>
        <dbReference type="Rhea" id="RHEA:63140"/>
        <dbReference type="ChEBI" id="CHEBI:15377"/>
        <dbReference type="ChEBI" id="CHEBI:31014"/>
        <dbReference type="ChEBI" id="CHEBI:132049"/>
        <dbReference type="ChEBI" id="CHEBI:507393"/>
    </reaction>
    <physiologicalReaction direction="left-to-right" evidence="21">
        <dbReference type="Rhea" id="RHEA:63141"/>
    </physiologicalReaction>
</comment>
<comment type="catalytic activity">
    <reaction evidence="30">
        <text>N-(5Z,8Z,11Z,14Z)-eicosatetraenoyl-glycine + H2O = (5Z,8Z,11Z,14Z)-eicosatetraenoate + glycine</text>
        <dbReference type="Rhea" id="RHEA:64108"/>
        <dbReference type="ChEBI" id="CHEBI:15377"/>
        <dbReference type="ChEBI" id="CHEBI:32395"/>
        <dbReference type="ChEBI" id="CHEBI:57305"/>
        <dbReference type="ChEBI" id="CHEBI:59002"/>
    </reaction>
    <physiologicalReaction direction="left-to-right" evidence="30">
        <dbReference type="Rhea" id="RHEA:64109"/>
    </physiologicalReaction>
</comment>
<keyword evidence="42" id="KW-1185">Reference proteome</keyword>
<dbReference type="PIRSF" id="PIRSF001221">
    <property type="entry name" value="Amidase_fungi"/>
    <property type="match status" value="1"/>
</dbReference>
<feature type="binding site" evidence="39">
    <location>
        <position position="247"/>
    </location>
    <ligand>
        <name>substrate</name>
    </ligand>
</feature>
<comment type="catalytic activity">
    <reaction evidence="25">
        <text>(9Z,12Z)-octadecadienamide + H2O = (9Z,12Z)-octadecadienoate + NH4(+)</text>
        <dbReference type="Rhea" id="RHEA:63020"/>
        <dbReference type="ChEBI" id="CHEBI:15377"/>
        <dbReference type="ChEBI" id="CHEBI:28938"/>
        <dbReference type="ChEBI" id="CHEBI:30245"/>
        <dbReference type="ChEBI" id="CHEBI:82984"/>
    </reaction>
    <physiologicalReaction direction="left-to-right" evidence="25">
        <dbReference type="Rhea" id="RHEA:63021"/>
    </physiologicalReaction>
</comment>
<dbReference type="GO" id="GO:0017064">
    <property type="term" value="F:fatty acid amide hydrolase activity"/>
    <property type="evidence" value="ECO:0007669"/>
    <property type="project" value="UniProtKB-EC"/>
</dbReference>
<feature type="domain" description="Amidase" evidence="40">
    <location>
        <begin position="127"/>
        <end position="593"/>
    </location>
</feature>
<comment type="catalytic activity">
    <reaction evidence="26">
        <text>N-docosanoyl-ethanolamine + H2O = docosanoate + ethanolamine</text>
        <dbReference type="Rhea" id="RHEA:63128"/>
        <dbReference type="ChEBI" id="CHEBI:15377"/>
        <dbReference type="ChEBI" id="CHEBI:23858"/>
        <dbReference type="ChEBI" id="CHEBI:57603"/>
        <dbReference type="ChEBI" id="CHEBI:146186"/>
    </reaction>
    <physiologicalReaction direction="left-to-right" evidence="26">
        <dbReference type="Rhea" id="RHEA:63129"/>
    </physiologicalReaction>
</comment>
<protein>
    <recommendedName>
        <fullName evidence="34">Fatty-acid amide hydrolase 1</fullName>
        <ecNumber evidence="3">3.5.1.99</ecNumber>
    </recommendedName>
    <alternativeName>
        <fullName evidence="37">Anandamide amidohydrolase 1</fullName>
    </alternativeName>
    <alternativeName>
        <fullName evidence="35">Fatty acid ester hydrolase</fullName>
    </alternativeName>
    <alternativeName>
        <fullName evidence="36">Oleamide hydrolase 1</fullName>
    </alternativeName>
</protein>
<dbReference type="GO" id="GO:0009062">
    <property type="term" value="P:fatty acid catabolic process"/>
    <property type="evidence" value="ECO:0007669"/>
    <property type="project" value="TreeGrafter"/>
</dbReference>
<dbReference type="EMBL" id="JAUZQC010000006">
    <property type="protein sequence ID" value="KAK5870165.1"/>
    <property type="molecule type" value="Genomic_DNA"/>
</dbReference>
<dbReference type="PANTHER" id="PTHR45847">
    <property type="entry name" value="FATTY ACID AMIDE HYDROLASE"/>
    <property type="match status" value="1"/>
</dbReference>
<comment type="catalytic activity">
    <reaction evidence="28">
        <text>N-(15Z-tetracosenoyl)-taurine + H2O = (15Z)-tetracosenoate + taurine</text>
        <dbReference type="Rhea" id="RHEA:63160"/>
        <dbReference type="ChEBI" id="CHEBI:15377"/>
        <dbReference type="ChEBI" id="CHEBI:32392"/>
        <dbReference type="ChEBI" id="CHEBI:146198"/>
        <dbReference type="ChEBI" id="CHEBI:507393"/>
    </reaction>
    <physiologicalReaction direction="left-to-right" evidence="28">
        <dbReference type="Rhea" id="RHEA:63161"/>
    </physiologicalReaction>
</comment>
<evidence type="ECO:0000256" key="36">
    <source>
        <dbReference type="ARBA" id="ARBA00077157"/>
    </source>
</evidence>
<evidence type="ECO:0000256" key="4">
    <source>
        <dbReference type="ARBA" id="ARBA00022553"/>
    </source>
</evidence>
<evidence type="ECO:0000256" key="3">
    <source>
        <dbReference type="ARBA" id="ARBA00012112"/>
    </source>
</evidence>
<evidence type="ECO:0000256" key="2">
    <source>
        <dbReference type="ARBA" id="ARBA00009199"/>
    </source>
</evidence>
<feature type="active site" description="Charge relay system" evidence="38">
    <location>
        <position position="247"/>
    </location>
</feature>
<sequence length="608" mass="66829">MQQLCRNLFSGPTPWCLRQPESIMEDVKFFLQDIEPRKAALFTGAACVVGSVVVLVQKVYKHREAKAKIQKAQNRRTDSLQRAEHAVLQYKKSHPENDSALILTLSLSELTKKLQEGSLNPEEVFYSYMEKTLDLNGDLNCCTGILLESFDQLKTLDSNKKGLLYGVPVSIKENYGYKNHDSSCGVIINLDQPVQRDSVLVEVLKKQGAIPFVKTNVPQALLSYDCGNPIYGQTLNPHNLNKTSGGSSGGEGALIGGGGSLLGMGSDIGGSIRIPASFCGICGFKPTPGRLSLQGLSSIYRGQKSVPSCPGPMARDVDSLALCMQALLCDHMFSLDPTVPPLPFNAQVYQSSKPLRIGYLENDGYIQPSPSMARSVREVKALLEAAGHTLVPYRHLNLNHIICELIVKGILADGAITLLGKLEGNPVDPTLRSQIMPYCLPIWLKKTLSFLIRPFSIRASDILHSLCGVGSVQNLWKQHAAVEDYIKETIAEWRKCKIDALLCPVTGPAFNHLYCGKLTPAASYTLLFNLLQFPAGVVTVSTVKAEDEEELKHYKGIYQDQWDKDFKRAVSGAEGLPVAVQLVTLPWQDELCLRLMKEVEQLVKQSTA</sequence>
<comment type="catalytic activity">
    <reaction evidence="27">
        <text>(6Z)-octadecenamide + H2O = (6Z)-octadecenoate + NH4(+)</text>
        <dbReference type="Rhea" id="RHEA:63008"/>
        <dbReference type="ChEBI" id="CHEBI:15377"/>
        <dbReference type="ChEBI" id="CHEBI:28938"/>
        <dbReference type="ChEBI" id="CHEBI:32375"/>
        <dbReference type="ChEBI" id="CHEBI:146168"/>
    </reaction>
    <physiologicalReaction direction="left-to-right" evidence="27">
        <dbReference type="Rhea" id="RHEA:63009"/>
    </physiologicalReaction>
</comment>
<evidence type="ECO:0000256" key="14">
    <source>
        <dbReference type="ARBA" id="ARBA00050481"/>
    </source>
</evidence>
<evidence type="ECO:0000256" key="11">
    <source>
        <dbReference type="ARBA" id="ARBA00048606"/>
    </source>
</evidence>
<evidence type="ECO:0000256" key="26">
    <source>
        <dbReference type="ARBA" id="ARBA00052458"/>
    </source>
</evidence>
<name>A0AAN7Y086_ELEMC</name>
<comment type="catalytic activity">
    <reaction evidence="22">
        <text>N-docosanoyl-taurine + H2O = docosanoate + taurine</text>
        <dbReference type="Rhea" id="RHEA:63156"/>
        <dbReference type="ChEBI" id="CHEBI:15377"/>
        <dbReference type="ChEBI" id="CHEBI:23858"/>
        <dbReference type="ChEBI" id="CHEBI:146196"/>
        <dbReference type="ChEBI" id="CHEBI:507393"/>
    </reaction>
    <physiologicalReaction direction="left-to-right" evidence="22">
        <dbReference type="Rhea" id="RHEA:63157"/>
    </physiologicalReaction>
</comment>
<comment type="catalytic activity">
    <reaction evidence="10">
        <text>N-(9Z-octadecenoyl) ethanolamine + H2O = ethanolamine + (9Z)-octadecenoate</text>
        <dbReference type="Rhea" id="RHEA:45060"/>
        <dbReference type="ChEBI" id="CHEBI:15377"/>
        <dbReference type="ChEBI" id="CHEBI:30823"/>
        <dbReference type="ChEBI" id="CHEBI:57603"/>
        <dbReference type="ChEBI" id="CHEBI:71466"/>
    </reaction>
    <physiologicalReaction direction="left-to-right" evidence="10">
        <dbReference type="Rhea" id="RHEA:45061"/>
    </physiologicalReaction>
</comment>
<evidence type="ECO:0000256" key="5">
    <source>
        <dbReference type="ARBA" id="ARBA00022801"/>
    </source>
</evidence>
<evidence type="ECO:0000256" key="15">
    <source>
        <dbReference type="ARBA" id="ARBA00050766"/>
    </source>
</evidence>
<evidence type="ECO:0000256" key="30">
    <source>
        <dbReference type="ARBA" id="ARBA00052709"/>
    </source>
</evidence>
<evidence type="ECO:0000256" key="17">
    <source>
        <dbReference type="ARBA" id="ARBA00051200"/>
    </source>
</evidence>
<dbReference type="InterPro" id="IPR023631">
    <property type="entry name" value="Amidase_dom"/>
</dbReference>
<evidence type="ECO:0000313" key="42">
    <source>
        <dbReference type="Proteomes" id="UP001346869"/>
    </source>
</evidence>
<comment type="catalytic activity">
    <reaction evidence="8">
        <text>(9Z)-octadecenoate + glycine = N-(9Z-octadecenoyl)glycine + H2O</text>
        <dbReference type="Rhea" id="RHEA:51316"/>
        <dbReference type="ChEBI" id="CHEBI:15377"/>
        <dbReference type="ChEBI" id="CHEBI:30823"/>
        <dbReference type="ChEBI" id="CHEBI:57305"/>
        <dbReference type="ChEBI" id="CHEBI:133992"/>
    </reaction>
    <physiologicalReaction direction="right-to-left" evidence="8">
        <dbReference type="Rhea" id="RHEA:51318"/>
    </physiologicalReaction>
</comment>
<comment type="catalytic activity">
    <reaction evidence="23">
        <text>N-(9Z-octadecenoyl)-taurine + H2O = taurine + (9Z)-octadecenoate</text>
        <dbReference type="Rhea" id="RHEA:63148"/>
        <dbReference type="ChEBI" id="CHEBI:15377"/>
        <dbReference type="ChEBI" id="CHEBI:30823"/>
        <dbReference type="ChEBI" id="CHEBI:146191"/>
        <dbReference type="ChEBI" id="CHEBI:507393"/>
    </reaction>
    <physiologicalReaction direction="left-to-right" evidence="23">
        <dbReference type="Rhea" id="RHEA:63149"/>
    </physiologicalReaction>
</comment>
<dbReference type="InterPro" id="IPR020556">
    <property type="entry name" value="Amidase_CS"/>
</dbReference>
<evidence type="ECO:0000256" key="33">
    <source>
        <dbReference type="ARBA" id="ARBA00052906"/>
    </source>
</evidence>
<dbReference type="InterPro" id="IPR052096">
    <property type="entry name" value="Endocannabinoid_amidase"/>
</dbReference>
<comment type="caution">
    <text evidence="41">The sequence shown here is derived from an EMBL/GenBank/DDBJ whole genome shotgun (WGS) entry which is preliminary data.</text>
</comment>
<evidence type="ECO:0000256" key="8">
    <source>
        <dbReference type="ARBA" id="ARBA00047450"/>
    </source>
</evidence>
<accession>A0AAN7Y086</accession>
<comment type="catalytic activity">
    <reaction evidence="12">
        <text>N-(5Z,8Z,11Z,14Z-eicosatetraenoyl)-L-serine + H2O = (5Z,8Z,11Z,14Z)-eicosatetraenoate + L-serine</text>
        <dbReference type="Rhea" id="RHEA:64116"/>
        <dbReference type="ChEBI" id="CHEBI:15377"/>
        <dbReference type="ChEBI" id="CHEBI:32395"/>
        <dbReference type="ChEBI" id="CHEBI:33384"/>
        <dbReference type="ChEBI" id="CHEBI:149697"/>
    </reaction>
    <physiologicalReaction direction="left-to-right" evidence="12">
        <dbReference type="Rhea" id="RHEA:64117"/>
    </physiologicalReaction>
</comment>
<dbReference type="GO" id="GO:0004040">
    <property type="term" value="F:amidase activity"/>
    <property type="evidence" value="ECO:0007669"/>
    <property type="project" value="TreeGrafter"/>
</dbReference>
<dbReference type="AlphaFoldDB" id="A0AAN7Y086"/>
<comment type="catalytic activity">
    <reaction evidence="24">
        <text>(9Z,12Z,15Z)-octadecatrienamide + H2O = (9Z,12Z,15Z)-octadecatrienoate + NH4(+)</text>
        <dbReference type="Rhea" id="RHEA:62976"/>
        <dbReference type="ChEBI" id="CHEBI:15377"/>
        <dbReference type="ChEBI" id="CHEBI:28938"/>
        <dbReference type="ChEBI" id="CHEBI:32387"/>
        <dbReference type="ChEBI" id="CHEBI:142684"/>
    </reaction>
    <physiologicalReaction direction="left-to-right" evidence="24">
        <dbReference type="Rhea" id="RHEA:62977"/>
    </physiologicalReaction>
</comment>
<comment type="catalytic activity">
    <reaction evidence="31">
        <text>(11Z,14Z,17Z)-eicosatrienamide + H2O = (11Z,14Z,17Z)-eicosatrienoate + NH4(+)</text>
        <dbReference type="Rhea" id="RHEA:63000"/>
        <dbReference type="ChEBI" id="CHEBI:15377"/>
        <dbReference type="ChEBI" id="CHEBI:28938"/>
        <dbReference type="ChEBI" id="CHEBI:77223"/>
        <dbReference type="ChEBI" id="CHEBI:146164"/>
    </reaction>
    <physiologicalReaction direction="left-to-right" evidence="31">
        <dbReference type="Rhea" id="RHEA:63001"/>
    </physiologicalReaction>
</comment>
<keyword evidence="4" id="KW-0597">Phosphoprotein</keyword>
<comment type="catalytic activity">
    <reaction evidence="29">
        <text>N-tricosanoyl-taurine + H2O = tricosanoate + taurine</text>
        <dbReference type="Rhea" id="RHEA:63164"/>
        <dbReference type="ChEBI" id="CHEBI:15377"/>
        <dbReference type="ChEBI" id="CHEBI:79007"/>
        <dbReference type="ChEBI" id="CHEBI:146197"/>
        <dbReference type="ChEBI" id="CHEBI:507393"/>
    </reaction>
    <physiologicalReaction direction="left-to-right" evidence="29">
        <dbReference type="Rhea" id="RHEA:63165"/>
    </physiologicalReaction>
</comment>
<dbReference type="FunFam" id="3.90.1300.10:FF:000001">
    <property type="entry name" value="Fatty-acid amide hydrolase 1"/>
    <property type="match status" value="1"/>
</dbReference>
<evidence type="ECO:0000256" key="20">
    <source>
        <dbReference type="ARBA" id="ARBA00051454"/>
    </source>
</evidence>
<comment type="catalytic activity">
    <reaction evidence="9">
        <text>2-(5Z,8Z,11Z,14Z-eicosatetraenoyl)-glycerol + H2O = glycerol + (5Z,8Z,11Z,14Z)-eicosatetraenoate + H(+)</text>
        <dbReference type="Rhea" id="RHEA:26132"/>
        <dbReference type="ChEBI" id="CHEBI:15377"/>
        <dbReference type="ChEBI" id="CHEBI:15378"/>
        <dbReference type="ChEBI" id="CHEBI:17754"/>
        <dbReference type="ChEBI" id="CHEBI:32395"/>
        <dbReference type="ChEBI" id="CHEBI:52392"/>
    </reaction>
    <physiologicalReaction direction="left-to-right" evidence="9">
        <dbReference type="Rhea" id="RHEA:26133"/>
    </physiologicalReaction>
</comment>
<organism evidence="41 42">
    <name type="scientific">Eleginops maclovinus</name>
    <name type="common">Patagonian blennie</name>
    <name type="synonym">Eleginus maclovinus</name>
    <dbReference type="NCBI Taxonomy" id="56733"/>
    <lineage>
        <taxon>Eukaryota</taxon>
        <taxon>Metazoa</taxon>
        <taxon>Chordata</taxon>
        <taxon>Craniata</taxon>
        <taxon>Vertebrata</taxon>
        <taxon>Euteleostomi</taxon>
        <taxon>Actinopterygii</taxon>
        <taxon>Neopterygii</taxon>
        <taxon>Teleostei</taxon>
        <taxon>Neoteleostei</taxon>
        <taxon>Acanthomorphata</taxon>
        <taxon>Eupercaria</taxon>
        <taxon>Perciformes</taxon>
        <taxon>Notothenioidei</taxon>
        <taxon>Eleginopidae</taxon>
        <taxon>Eleginops</taxon>
    </lineage>
</organism>
<evidence type="ECO:0000256" key="16">
    <source>
        <dbReference type="ARBA" id="ARBA00050992"/>
    </source>
</evidence>
<evidence type="ECO:0000256" key="1">
    <source>
        <dbReference type="ARBA" id="ARBA00000208"/>
    </source>
</evidence>
<keyword evidence="7" id="KW-0443">Lipid metabolism</keyword>
<evidence type="ECO:0000256" key="18">
    <source>
        <dbReference type="ARBA" id="ARBA00051311"/>
    </source>
</evidence>
<evidence type="ECO:0000256" key="13">
    <source>
        <dbReference type="ARBA" id="ARBA00050403"/>
    </source>
</evidence>
<evidence type="ECO:0000256" key="27">
    <source>
        <dbReference type="ARBA" id="ARBA00052512"/>
    </source>
</evidence>
<feature type="active site" description="Charge relay system" evidence="38">
    <location>
        <position position="172"/>
    </location>
</feature>
<dbReference type="InterPro" id="IPR036928">
    <property type="entry name" value="AS_sf"/>
</dbReference>
<evidence type="ECO:0000256" key="10">
    <source>
        <dbReference type="ARBA" id="ARBA00048052"/>
    </source>
</evidence>
<evidence type="ECO:0000256" key="38">
    <source>
        <dbReference type="PIRSR" id="PIRSR001221-1"/>
    </source>
</evidence>
<feature type="binding site" evidence="39">
    <location>
        <begin position="268"/>
        <end position="271"/>
    </location>
    <ligand>
        <name>substrate</name>
    </ligand>
</feature>
<comment type="catalytic activity">
    <reaction evidence="14">
        <text>1-O-methyl-(5Z,8Z,11Z,14Z)-eicosatetraenoate + H2O = methanol + (5Z,8Z,11Z,14Z)-eicosatetraenoate + H(+)</text>
        <dbReference type="Rhea" id="RHEA:63052"/>
        <dbReference type="ChEBI" id="CHEBI:15377"/>
        <dbReference type="ChEBI" id="CHEBI:15378"/>
        <dbReference type="ChEBI" id="CHEBI:17790"/>
        <dbReference type="ChEBI" id="CHEBI:32395"/>
        <dbReference type="ChEBI" id="CHEBI:78033"/>
    </reaction>
    <physiologicalReaction direction="left-to-right" evidence="14">
        <dbReference type="Rhea" id="RHEA:63053"/>
    </physiologicalReaction>
</comment>
<evidence type="ECO:0000256" key="29">
    <source>
        <dbReference type="ARBA" id="ARBA00052634"/>
    </source>
</evidence>
<comment type="catalytic activity">
    <reaction evidence="20">
        <text>N-octadecanoyl ethanolamine + H2O = octadecanoate + ethanolamine</text>
        <dbReference type="Rhea" id="RHEA:63124"/>
        <dbReference type="ChEBI" id="CHEBI:15377"/>
        <dbReference type="ChEBI" id="CHEBI:25629"/>
        <dbReference type="ChEBI" id="CHEBI:57603"/>
        <dbReference type="ChEBI" id="CHEBI:85299"/>
    </reaction>
    <physiologicalReaction direction="left-to-right" evidence="20">
        <dbReference type="Rhea" id="RHEA:63125"/>
    </physiologicalReaction>
</comment>
<dbReference type="EC" id="3.5.1.99" evidence="3"/>
<comment type="catalytic activity">
    <reaction evidence="33">
        <text>(15Z)-tetracosenamide + H2O = (15Z)-tetracosenoate + NH4(+)</text>
        <dbReference type="Rhea" id="RHEA:63028"/>
        <dbReference type="ChEBI" id="CHEBI:15377"/>
        <dbReference type="ChEBI" id="CHEBI:28938"/>
        <dbReference type="ChEBI" id="CHEBI:32392"/>
        <dbReference type="ChEBI" id="CHEBI:146166"/>
    </reaction>
    <physiologicalReaction direction="left-to-right" evidence="33">
        <dbReference type="Rhea" id="RHEA:63029"/>
    </physiologicalReaction>
</comment>
<evidence type="ECO:0000259" key="40">
    <source>
        <dbReference type="Pfam" id="PF01425"/>
    </source>
</evidence>
<comment type="catalytic activity">
    <reaction evidence="13">
        <text>(11Z,14Z)-eicosadienamide + H2O = (11Z,14Z)-eicosadienoate + NH4(+)</text>
        <dbReference type="Rhea" id="RHEA:63004"/>
        <dbReference type="ChEBI" id="CHEBI:15377"/>
        <dbReference type="ChEBI" id="CHEBI:28938"/>
        <dbReference type="ChEBI" id="CHEBI:77220"/>
        <dbReference type="ChEBI" id="CHEBI:146165"/>
    </reaction>
    <physiologicalReaction direction="left-to-right" evidence="13">
        <dbReference type="Rhea" id="RHEA:63005"/>
    </physiologicalReaction>
</comment>
<evidence type="ECO:0000256" key="35">
    <source>
        <dbReference type="ARBA" id="ARBA00077111"/>
    </source>
</evidence>
<comment type="catalytic activity">
    <reaction evidence="1">
        <text>(9Z)-octadecenamide + H2O = (9Z)-octadecenoate + NH4(+)</text>
        <dbReference type="Rhea" id="RHEA:26506"/>
        <dbReference type="ChEBI" id="CHEBI:15377"/>
        <dbReference type="ChEBI" id="CHEBI:28938"/>
        <dbReference type="ChEBI" id="CHEBI:30823"/>
        <dbReference type="ChEBI" id="CHEBI:116314"/>
        <dbReference type="EC" id="3.5.1.99"/>
    </reaction>
    <physiologicalReaction direction="left-to-right" evidence="1">
        <dbReference type="Rhea" id="RHEA:26507"/>
    </physiologicalReaction>
</comment>
<evidence type="ECO:0000256" key="25">
    <source>
        <dbReference type="ARBA" id="ARBA00052426"/>
    </source>
</evidence>
<evidence type="ECO:0000256" key="37">
    <source>
        <dbReference type="ARBA" id="ARBA00077216"/>
    </source>
</evidence>
<comment type="catalytic activity">
    <reaction evidence="19">
        <text>N-(9Z-hexadecenoyl) ethanolamine + H2O = (9Z)-hexadecenoate + ethanolamine</text>
        <dbReference type="Rhea" id="RHEA:35563"/>
        <dbReference type="ChEBI" id="CHEBI:15377"/>
        <dbReference type="ChEBI" id="CHEBI:32372"/>
        <dbReference type="ChEBI" id="CHEBI:57603"/>
        <dbReference type="ChEBI" id="CHEBI:71465"/>
    </reaction>
    <physiologicalReaction direction="left-to-right" evidence="19">
        <dbReference type="Rhea" id="RHEA:35564"/>
    </physiologicalReaction>
</comment>
<keyword evidence="5" id="KW-0378">Hydrolase</keyword>
<evidence type="ECO:0000256" key="24">
    <source>
        <dbReference type="ARBA" id="ARBA00052337"/>
    </source>
</evidence>
<comment type="catalytic activity">
    <reaction evidence="11">
        <text>N-(5Z,8Z,11Z,14Z-eicosatetraenoyl)-ethanolamine + H2O = ethanolamine + (5Z,8Z,11Z,14Z)-eicosatetraenoate</text>
        <dbReference type="Rhea" id="RHEA:26136"/>
        <dbReference type="ChEBI" id="CHEBI:2700"/>
        <dbReference type="ChEBI" id="CHEBI:15377"/>
        <dbReference type="ChEBI" id="CHEBI:32395"/>
        <dbReference type="ChEBI" id="CHEBI:57603"/>
        <dbReference type="EC" id="3.5.1.99"/>
    </reaction>
    <physiologicalReaction direction="left-to-right" evidence="11">
        <dbReference type="Rhea" id="RHEA:26137"/>
    </physiologicalReaction>
</comment>
<dbReference type="PROSITE" id="PS00571">
    <property type="entry name" value="AMIDASES"/>
    <property type="match status" value="1"/>
</dbReference>
<keyword evidence="6" id="KW-0442">Lipid degradation</keyword>
<evidence type="ECO:0000256" key="12">
    <source>
        <dbReference type="ARBA" id="ARBA00050294"/>
    </source>
</evidence>
<evidence type="ECO:0000256" key="19">
    <source>
        <dbReference type="ARBA" id="ARBA00051346"/>
    </source>
</evidence>
<evidence type="ECO:0000256" key="34">
    <source>
        <dbReference type="ARBA" id="ARBA00073178"/>
    </source>
</evidence>
<evidence type="ECO:0000313" key="41">
    <source>
        <dbReference type="EMBL" id="KAK5870165.1"/>
    </source>
</evidence>
<evidence type="ECO:0000256" key="39">
    <source>
        <dbReference type="PIRSR" id="PIRSR001221-2"/>
    </source>
</evidence>
<dbReference type="Gene3D" id="3.90.1300.10">
    <property type="entry name" value="Amidase signature (AS) domain"/>
    <property type="match status" value="1"/>
</dbReference>
<comment type="similarity">
    <text evidence="2">Belongs to the amidase family.</text>
</comment>
<evidence type="ECO:0000256" key="32">
    <source>
        <dbReference type="ARBA" id="ARBA00052857"/>
    </source>
</evidence>
<gene>
    <name evidence="41" type="ORF">PBY51_024821</name>
</gene>
<dbReference type="Pfam" id="PF01425">
    <property type="entry name" value="Amidase"/>
    <property type="match status" value="1"/>
</dbReference>
<dbReference type="SUPFAM" id="SSF75304">
    <property type="entry name" value="Amidase signature (AS) enzymes"/>
    <property type="match status" value="1"/>
</dbReference>
<evidence type="ECO:0000256" key="21">
    <source>
        <dbReference type="ARBA" id="ARBA00051492"/>
    </source>
</evidence>
<dbReference type="PANTHER" id="PTHR45847:SF6">
    <property type="entry name" value="FATTY ACID AMIDE HYDROLASE"/>
    <property type="match status" value="1"/>
</dbReference>
<reference evidence="41 42" key="1">
    <citation type="journal article" date="2023" name="Genes (Basel)">
        <title>Chromosome-Level Genome Assembly and Circadian Gene Repertoire of the Patagonia Blennie Eleginops maclovinus-The Closest Ancestral Proxy of Antarctic Cryonotothenioids.</title>
        <authorList>
            <person name="Cheng C.C."/>
            <person name="Rivera-Colon A.G."/>
            <person name="Minhas B.F."/>
            <person name="Wilson L."/>
            <person name="Rayamajhi N."/>
            <person name="Vargas-Chacoff L."/>
            <person name="Catchen J.M."/>
        </authorList>
    </citation>
    <scope>NUCLEOTIDE SEQUENCE [LARGE SCALE GENOMIC DNA]</scope>
    <source>
        <strain evidence="41">JMC-PN-2008</strain>
    </source>
</reference>
<evidence type="ECO:0000256" key="31">
    <source>
        <dbReference type="ARBA" id="ARBA00052818"/>
    </source>
</evidence>
<evidence type="ECO:0000256" key="9">
    <source>
        <dbReference type="ARBA" id="ARBA00047476"/>
    </source>
</evidence>
<comment type="catalytic activity">
    <reaction evidence="15">
        <text>tetradecamide + H2O = tetradecanoate + NH4(+)</text>
        <dbReference type="Rhea" id="RHEA:62992"/>
        <dbReference type="ChEBI" id="CHEBI:15377"/>
        <dbReference type="ChEBI" id="CHEBI:28938"/>
        <dbReference type="ChEBI" id="CHEBI:30807"/>
        <dbReference type="ChEBI" id="CHEBI:137125"/>
    </reaction>
    <physiologicalReaction direction="left-to-right" evidence="15">
        <dbReference type="Rhea" id="RHEA:62993"/>
    </physiologicalReaction>
</comment>
<evidence type="ECO:0000256" key="7">
    <source>
        <dbReference type="ARBA" id="ARBA00023098"/>
    </source>
</evidence>
<comment type="catalytic activity">
    <reaction evidence="18">
        <text>(11Z)-eicosenamide + H2O = (11Z)-eicosenoate + NH4(+)</text>
        <dbReference type="Rhea" id="RHEA:63120"/>
        <dbReference type="ChEBI" id="CHEBI:15377"/>
        <dbReference type="ChEBI" id="CHEBI:28938"/>
        <dbReference type="ChEBI" id="CHEBI:32426"/>
        <dbReference type="ChEBI" id="CHEBI:146167"/>
    </reaction>
    <physiologicalReaction direction="left-to-right" evidence="18">
        <dbReference type="Rhea" id="RHEA:63121"/>
    </physiologicalReaction>
</comment>
<evidence type="ECO:0000256" key="6">
    <source>
        <dbReference type="ARBA" id="ARBA00022963"/>
    </source>
</evidence>
<feature type="active site" description="Acyl-ester intermediate" evidence="38">
    <location>
        <position position="271"/>
    </location>
</feature>
<evidence type="ECO:0000256" key="23">
    <source>
        <dbReference type="ARBA" id="ARBA00052289"/>
    </source>
</evidence>
<reference evidence="41 42" key="2">
    <citation type="journal article" date="2023" name="Mol. Biol. Evol.">
        <title>Genomics of Secondarily Temperate Adaptation in the Only Non-Antarctic Icefish.</title>
        <authorList>
            <person name="Rivera-Colon A.G."/>
            <person name="Rayamajhi N."/>
            <person name="Minhas B.F."/>
            <person name="Madrigal G."/>
            <person name="Bilyk K.T."/>
            <person name="Yoon V."/>
            <person name="Hune M."/>
            <person name="Gregory S."/>
            <person name="Cheng C.H.C."/>
            <person name="Catchen J.M."/>
        </authorList>
    </citation>
    <scope>NUCLEOTIDE SEQUENCE [LARGE SCALE GENOMIC DNA]</scope>
    <source>
        <strain evidence="41">JMC-PN-2008</strain>
    </source>
</reference>
<comment type="catalytic activity">
    <reaction evidence="16">
        <text>N-(15Z-tetracosenoyl)-ethanolamine + H2O = (15Z)-tetracosenoate + ethanolamine</text>
        <dbReference type="Rhea" id="RHEA:63144"/>
        <dbReference type="ChEBI" id="CHEBI:15377"/>
        <dbReference type="ChEBI" id="CHEBI:32392"/>
        <dbReference type="ChEBI" id="CHEBI:57603"/>
        <dbReference type="ChEBI" id="CHEBI:146187"/>
    </reaction>
    <physiologicalReaction direction="left-to-right" evidence="16">
        <dbReference type="Rhea" id="RHEA:63145"/>
    </physiologicalReaction>
</comment>
<evidence type="ECO:0000256" key="28">
    <source>
        <dbReference type="ARBA" id="ARBA00052514"/>
    </source>
</evidence>
<proteinExistence type="inferred from homology"/>
<comment type="catalytic activity">
    <reaction evidence="32">
        <text>(8Z,11Z,14Z)-eicosatrienamide + H2O = (8Z,11Z,14Z)-eicosatrienoate + NH4(+)</text>
        <dbReference type="Rhea" id="RHEA:62996"/>
        <dbReference type="ChEBI" id="CHEBI:15377"/>
        <dbReference type="ChEBI" id="CHEBI:28938"/>
        <dbReference type="ChEBI" id="CHEBI:71589"/>
        <dbReference type="ChEBI" id="CHEBI:146163"/>
    </reaction>
    <physiologicalReaction direction="left-to-right" evidence="32">
        <dbReference type="Rhea" id="RHEA:62997"/>
    </physiologicalReaction>
</comment>
<comment type="catalytic activity">
    <reaction evidence="17">
        <text>(5Z,8Z,11Z,14Z)-eicosatetraenamide + H2O = (5Z,8Z,11Z,14Z)-eicosatetraenoate + NH4(+)</text>
        <dbReference type="Rhea" id="RHEA:63016"/>
        <dbReference type="ChEBI" id="CHEBI:15377"/>
        <dbReference type="ChEBI" id="CHEBI:28938"/>
        <dbReference type="ChEBI" id="CHEBI:32395"/>
        <dbReference type="ChEBI" id="CHEBI:137830"/>
    </reaction>
    <physiologicalReaction direction="left-to-right" evidence="17">
        <dbReference type="Rhea" id="RHEA:63017"/>
    </physiologicalReaction>
</comment>
<evidence type="ECO:0000256" key="22">
    <source>
        <dbReference type="ARBA" id="ARBA00051914"/>
    </source>
</evidence>
<feature type="binding site" evidence="39">
    <location>
        <position position="221"/>
    </location>
    <ligand>
        <name>substrate</name>
    </ligand>
</feature>